<feature type="transmembrane region" description="Helical" evidence="1">
    <location>
        <begin position="152"/>
        <end position="171"/>
    </location>
</feature>
<keyword evidence="1" id="KW-0472">Membrane</keyword>
<accession>A0A8K0QSL3</accession>
<organism evidence="2 3">
    <name type="scientific">Paraphoma chrysanthemicola</name>
    <dbReference type="NCBI Taxonomy" id="798071"/>
    <lineage>
        <taxon>Eukaryota</taxon>
        <taxon>Fungi</taxon>
        <taxon>Dikarya</taxon>
        <taxon>Ascomycota</taxon>
        <taxon>Pezizomycotina</taxon>
        <taxon>Dothideomycetes</taxon>
        <taxon>Pleosporomycetidae</taxon>
        <taxon>Pleosporales</taxon>
        <taxon>Pleosporineae</taxon>
        <taxon>Phaeosphaeriaceae</taxon>
        <taxon>Paraphoma</taxon>
    </lineage>
</organism>
<name>A0A8K0QSL3_9PLEO</name>
<evidence type="ECO:0000313" key="3">
    <source>
        <dbReference type="Proteomes" id="UP000813461"/>
    </source>
</evidence>
<reference evidence="2" key="1">
    <citation type="journal article" date="2021" name="Nat. Commun.">
        <title>Genetic determinants of endophytism in the Arabidopsis root mycobiome.</title>
        <authorList>
            <person name="Mesny F."/>
            <person name="Miyauchi S."/>
            <person name="Thiergart T."/>
            <person name="Pickel B."/>
            <person name="Atanasova L."/>
            <person name="Karlsson M."/>
            <person name="Huettel B."/>
            <person name="Barry K.W."/>
            <person name="Haridas S."/>
            <person name="Chen C."/>
            <person name="Bauer D."/>
            <person name="Andreopoulos W."/>
            <person name="Pangilinan J."/>
            <person name="LaButti K."/>
            <person name="Riley R."/>
            <person name="Lipzen A."/>
            <person name="Clum A."/>
            <person name="Drula E."/>
            <person name="Henrissat B."/>
            <person name="Kohler A."/>
            <person name="Grigoriev I.V."/>
            <person name="Martin F.M."/>
            <person name="Hacquard S."/>
        </authorList>
    </citation>
    <scope>NUCLEOTIDE SEQUENCE</scope>
    <source>
        <strain evidence="2">MPI-SDFR-AT-0120</strain>
    </source>
</reference>
<dbReference type="AlphaFoldDB" id="A0A8K0QSL3"/>
<comment type="caution">
    <text evidence="2">The sequence shown here is derived from an EMBL/GenBank/DDBJ whole genome shotgun (WGS) entry which is preliminary data.</text>
</comment>
<feature type="transmembrane region" description="Helical" evidence="1">
    <location>
        <begin position="238"/>
        <end position="258"/>
    </location>
</feature>
<keyword evidence="1" id="KW-1133">Transmembrane helix</keyword>
<dbReference type="OrthoDB" id="3786037at2759"/>
<proteinExistence type="predicted"/>
<keyword evidence="3" id="KW-1185">Reference proteome</keyword>
<dbReference type="Proteomes" id="UP000813461">
    <property type="component" value="Unassembled WGS sequence"/>
</dbReference>
<gene>
    <name evidence="2" type="ORF">FB567DRAFT_599169</name>
</gene>
<dbReference type="EMBL" id="JAGMVJ010000032">
    <property type="protein sequence ID" value="KAH7068493.1"/>
    <property type="molecule type" value="Genomic_DNA"/>
</dbReference>
<feature type="transmembrane region" description="Helical" evidence="1">
    <location>
        <begin position="125"/>
        <end position="146"/>
    </location>
</feature>
<sequence>MPIALYAEDLRVQNALLQAILRCNYVPTPITGCVKDIHRLWNLRESELYGDSNKTVPYTVASLRHGNTFPLVNMQVLSLGGLLEDGSERGTTQHDGMLYRSTIVNVSFLLPNAEKYTTKVRWTYYVARLVQLILLVAVASVCAIYGLHVCTLLMACSLVNWLVLLAIHHKVEPVFAKAASRFSASREKASGGATLDTHIVTAHANADEINVLCGYSSQLHSLTNIHIRTSNFRFVRRACRLLVLSLVVQAAALVSLIGNGTKEGLGSMIWLSLYILTKGAATLLDKATSGNNVFDQQPGRASNLPSMVFSGRKAALAFISHLPATTKVHKWAWIDLFMPNNERRKEWEAEMEYCRSYLRANSREEEDLALEPLSSPNRMTLIEVKKAYKSSAFAEGLRRYANAVGLDPESVP</sequence>
<keyword evidence="1" id="KW-0812">Transmembrane</keyword>
<evidence type="ECO:0000313" key="2">
    <source>
        <dbReference type="EMBL" id="KAH7068493.1"/>
    </source>
</evidence>
<evidence type="ECO:0000256" key="1">
    <source>
        <dbReference type="SAM" id="Phobius"/>
    </source>
</evidence>
<protein>
    <submittedName>
        <fullName evidence="2">Uncharacterized protein</fullName>
    </submittedName>
</protein>